<protein>
    <recommendedName>
        <fullName evidence="2">Ig-like domain-containing protein</fullName>
    </recommendedName>
</protein>
<dbReference type="Proteomes" id="UP000000305">
    <property type="component" value="Unassembled WGS sequence"/>
</dbReference>
<dbReference type="InterPro" id="IPR003599">
    <property type="entry name" value="Ig_sub"/>
</dbReference>
<dbReference type="Gene3D" id="2.60.40.10">
    <property type="entry name" value="Immunoglobulins"/>
    <property type="match status" value="1"/>
</dbReference>
<dbReference type="Pfam" id="PF13927">
    <property type="entry name" value="Ig_3"/>
    <property type="match status" value="1"/>
</dbReference>
<feature type="domain" description="Ig-like" evidence="2">
    <location>
        <begin position="23"/>
        <end position="116"/>
    </location>
</feature>
<dbReference type="AlphaFoldDB" id="E9G6U5"/>
<dbReference type="EMBL" id="GL732533">
    <property type="protein sequence ID" value="EFX84805.1"/>
    <property type="molecule type" value="Genomic_DNA"/>
</dbReference>
<dbReference type="PROSITE" id="PS50835">
    <property type="entry name" value="IG_LIKE"/>
    <property type="match status" value="1"/>
</dbReference>
<accession>E9G6U5</accession>
<gene>
    <name evidence="3" type="ORF">DAPPUDRAFT_314337</name>
</gene>
<dbReference type="InterPro" id="IPR036179">
    <property type="entry name" value="Ig-like_dom_sf"/>
</dbReference>
<keyword evidence="1" id="KW-0732">Signal</keyword>
<evidence type="ECO:0000259" key="2">
    <source>
        <dbReference type="PROSITE" id="PS50835"/>
    </source>
</evidence>
<proteinExistence type="predicted"/>
<evidence type="ECO:0000313" key="3">
    <source>
        <dbReference type="EMBL" id="EFX84805.1"/>
    </source>
</evidence>
<reference evidence="3 4" key="1">
    <citation type="journal article" date="2011" name="Science">
        <title>The ecoresponsive genome of Daphnia pulex.</title>
        <authorList>
            <person name="Colbourne J.K."/>
            <person name="Pfrender M.E."/>
            <person name="Gilbert D."/>
            <person name="Thomas W.K."/>
            <person name="Tucker A."/>
            <person name="Oakley T.H."/>
            <person name="Tokishita S."/>
            <person name="Aerts A."/>
            <person name="Arnold G.J."/>
            <person name="Basu M.K."/>
            <person name="Bauer D.J."/>
            <person name="Caceres C.E."/>
            <person name="Carmel L."/>
            <person name="Casola C."/>
            <person name="Choi J.H."/>
            <person name="Detter J.C."/>
            <person name="Dong Q."/>
            <person name="Dusheyko S."/>
            <person name="Eads B.D."/>
            <person name="Frohlich T."/>
            <person name="Geiler-Samerotte K.A."/>
            <person name="Gerlach D."/>
            <person name="Hatcher P."/>
            <person name="Jogdeo S."/>
            <person name="Krijgsveld J."/>
            <person name="Kriventseva E.V."/>
            <person name="Kultz D."/>
            <person name="Laforsch C."/>
            <person name="Lindquist E."/>
            <person name="Lopez J."/>
            <person name="Manak J.R."/>
            <person name="Muller J."/>
            <person name="Pangilinan J."/>
            <person name="Patwardhan R.P."/>
            <person name="Pitluck S."/>
            <person name="Pritham E.J."/>
            <person name="Rechtsteiner A."/>
            <person name="Rho M."/>
            <person name="Rogozin I.B."/>
            <person name="Sakarya O."/>
            <person name="Salamov A."/>
            <person name="Schaack S."/>
            <person name="Shapiro H."/>
            <person name="Shiga Y."/>
            <person name="Skalitzky C."/>
            <person name="Smith Z."/>
            <person name="Souvorov A."/>
            <person name="Sung W."/>
            <person name="Tang Z."/>
            <person name="Tsuchiya D."/>
            <person name="Tu H."/>
            <person name="Vos H."/>
            <person name="Wang M."/>
            <person name="Wolf Y.I."/>
            <person name="Yamagata H."/>
            <person name="Yamada T."/>
            <person name="Ye Y."/>
            <person name="Shaw J.R."/>
            <person name="Andrews J."/>
            <person name="Crease T.J."/>
            <person name="Tang H."/>
            <person name="Lucas S.M."/>
            <person name="Robertson H.M."/>
            <person name="Bork P."/>
            <person name="Koonin E.V."/>
            <person name="Zdobnov E.M."/>
            <person name="Grigoriev I.V."/>
            <person name="Lynch M."/>
            <person name="Boore J.L."/>
        </authorList>
    </citation>
    <scope>NUCLEOTIDE SEQUENCE [LARGE SCALE GENOMIC DNA]</scope>
</reference>
<dbReference type="SMART" id="SM00409">
    <property type="entry name" value="IG"/>
    <property type="match status" value="1"/>
</dbReference>
<evidence type="ECO:0000256" key="1">
    <source>
        <dbReference type="SAM" id="SignalP"/>
    </source>
</evidence>
<keyword evidence="4" id="KW-1185">Reference proteome</keyword>
<feature type="signal peptide" evidence="1">
    <location>
        <begin position="1"/>
        <end position="26"/>
    </location>
</feature>
<feature type="chain" id="PRO_5003240682" description="Ig-like domain-containing protein" evidence="1">
    <location>
        <begin position="27"/>
        <end position="130"/>
    </location>
</feature>
<organism evidence="3 4">
    <name type="scientific">Daphnia pulex</name>
    <name type="common">Water flea</name>
    <dbReference type="NCBI Taxonomy" id="6669"/>
    <lineage>
        <taxon>Eukaryota</taxon>
        <taxon>Metazoa</taxon>
        <taxon>Ecdysozoa</taxon>
        <taxon>Arthropoda</taxon>
        <taxon>Crustacea</taxon>
        <taxon>Branchiopoda</taxon>
        <taxon>Diplostraca</taxon>
        <taxon>Cladocera</taxon>
        <taxon>Anomopoda</taxon>
        <taxon>Daphniidae</taxon>
        <taxon>Daphnia</taxon>
    </lineage>
</organism>
<dbReference type="InterPro" id="IPR007110">
    <property type="entry name" value="Ig-like_dom"/>
</dbReference>
<evidence type="ECO:0000313" key="4">
    <source>
        <dbReference type="Proteomes" id="UP000000305"/>
    </source>
</evidence>
<dbReference type="OrthoDB" id="6159398at2759"/>
<sequence>MASIETSFFVACAVLLLFACTGPVLASENDVDDTNRRVVLVGTNLKLPCSPTGAEDILEYFTWSKNGVLLPDHSSTALQSRFIIQSDFSLLIVRIAEDDEGNYSCSIQSHPPRTTSYNVQVEGLLCNLNL</sequence>
<dbReference type="KEGG" id="dpx:DAPPUDRAFT_314337"/>
<dbReference type="InterPro" id="IPR013783">
    <property type="entry name" value="Ig-like_fold"/>
</dbReference>
<dbReference type="SUPFAM" id="SSF48726">
    <property type="entry name" value="Immunoglobulin"/>
    <property type="match status" value="1"/>
</dbReference>
<dbReference type="HOGENOM" id="CLU_1940186_0_0_1"/>
<dbReference type="InParanoid" id="E9G6U5"/>
<name>E9G6U5_DAPPU</name>
<dbReference type="CDD" id="cd00096">
    <property type="entry name" value="Ig"/>
    <property type="match status" value="1"/>
</dbReference>